<dbReference type="SUPFAM" id="SSF52047">
    <property type="entry name" value="RNI-like"/>
    <property type="match status" value="1"/>
</dbReference>
<dbReference type="KEGG" id="tvs:TRAVEDRAFT_136726"/>
<evidence type="ECO:0000313" key="2">
    <source>
        <dbReference type="Proteomes" id="UP000054317"/>
    </source>
</evidence>
<reference evidence="2" key="1">
    <citation type="journal article" date="2012" name="Science">
        <title>The Paleozoic origin of enzymatic lignin decomposition reconstructed from 31 fungal genomes.</title>
        <authorList>
            <person name="Floudas D."/>
            <person name="Binder M."/>
            <person name="Riley R."/>
            <person name="Barry K."/>
            <person name="Blanchette R.A."/>
            <person name="Henrissat B."/>
            <person name="Martinez A.T."/>
            <person name="Otillar R."/>
            <person name="Spatafora J.W."/>
            <person name="Yadav J.S."/>
            <person name="Aerts A."/>
            <person name="Benoit I."/>
            <person name="Boyd A."/>
            <person name="Carlson A."/>
            <person name="Copeland A."/>
            <person name="Coutinho P.M."/>
            <person name="de Vries R.P."/>
            <person name="Ferreira P."/>
            <person name="Findley K."/>
            <person name="Foster B."/>
            <person name="Gaskell J."/>
            <person name="Glotzer D."/>
            <person name="Gorecki P."/>
            <person name="Heitman J."/>
            <person name="Hesse C."/>
            <person name="Hori C."/>
            <person name="Igarashi K."/>
            <person name="Jurgens J.A."/>
            <person name="Kallen N."/>
            <person name="Kersten P."/>
            <person name="Kohler A."/>
            <person name="Kuees U."/>
            <person name="Kumar T.K.A."/>
            <person name="Kuo A."/>
            <person name="LaButti K."/>
            <person name="Larrondo L.F."/>
            <person name="Lindquist E."/>
            <person name="Ling A."/>
            <person name="Lombard V."/>
            <person name="Lucas S."/>
            <person name="Lundell T."/>
            <person name="Martin R."/>
            <person name="McLaughlin D.J."/>
            <person name="Morgenstern I."/>
            <person name="Morin E."/>
            <person name="Murat C."/>
            <person name="Nagy L.G."/>
            <person name="Nolan M."/>
            <person name="Ohm R.A."/>
            <person name="Patyshakuliyeva A."/>
            <person name="Rokas A."/>
            <person name="Ruiz-Duenas F.J."/>
            <person name="Sabat G."/>
            <person name="Salamov A."/>
            <person name="Samejima M."/>
            <person name="Schmutz J."/>
            <person name="Slot J.C."/>
            <person name="St John F."/>
            <person name="Stenlid J."/>
            <person name="Sun H."/>
            <person name="Sun S."/>
            <person name="Syed K."/>
            <person name="Tsang A."/>
            <person name="Wiebenga A."/>
            <person name="Young D."/>
            <person name="Pisabarro A."/>
            <person name="Eastwood D.C."/>
            <person name="Martin F."/>
            <person name="Cullen D."/>
            <person name="Grigoriev I.V."/>
            <person name="Hibbett D.S."/>
        </authorList>
    </citation>
    <scope>NUCLEOTIDE SEQUENCE [LARGE SCALE GENOMIC DNA]</scope>
    <source>
        <strain evidence="2">FP-101664</strain>
    </source>
</reference>
<dbReference type="OrthoDB" id="2802122at2759"/>
<evidence type="ECO:0000313" key="1">
    <source>
        <dbReference type="EMBL" id="EIW51806.1"/>
    </source>
</evidence>
<dbReference type="InterPro" id="IPR032675">
    <property type="entry name" value="LRR_dom_sf"/>
</dbReference>
<dbReference type="RefSeq" id="XP_008045352.1">
    <property type="nucleotide sequence ID" value="XM_008047161.1"/>
</dbReference>
<accession>R7S777</accession>
<evidence type="ECO:0008006" key="3">
    <source>
        <dbReference type="Google" id="ProtNLM"/>
    </source>
</evidence>
<name>R7S777_TRAVS</name>
<dbReference type="Gene3D" id="3.80.10.10">
    <property type="entry name" value="Ribonuclease Inhibitor"/>
    <property type="match status" value="1"/>
</dbReference>
<dbReference type="AlphaFoldDB" id="R7S777"/>
<dbReference type="GeneID" id="19408928"/>
<gene>
    <name evidence="1" type="ORF">TRAVEDRAFT_136726</name>
</gene>
<proteinExistence type="predicted"/>
<dbReference type="Proteomes" id="UP000054317">
    <property type="component" value="Unassembled WGS sequence"/>
</dbReference>
<protein>
    <recommendedName>
        <fullName evidence="3">F-box domain-containing protein</fullName>
    </recommendedName>
</protein>
<keyword evidence="2" id="KW-1185">Reference proteome</keyword>
<organism evidence="1 2">
    <name type="scientific">Trametes versicolor (strain FP-101664)</name>
    <name type="common">White-rot fungus</name>
    <name type="synonym">Coriolus versicolor</name>
    <dbReference type="NCBI Taxonomy" id="717944"/>
    <lineage>
        <taxon>Eukaryota</taxon>
        <taxon>Fungi</taxon>
        <taxon>Dikarya</taxon>
        <taxon>Basidiomycota</taxon>
        <taxon>Agaricomycotina</taxon>
        <taxon>Agaricomycetes</taxon>
        <taxon>Polyporales</taxon>
        <taxon>Polyporaceae</taxon>
        <taxon>Trametes</taxon>
    </lineage>
</organism>
<dbReference type="EMBL" id="JH711798">
    <property type="protein sequence ID" value="EIW51806.1"/>
    <property type="molecule type" value="Genomic_DNA"/>
</dbReference>
<sequence>MVRKLPQELVDQAIDHLWNDRDSLSACSLACQAWLPSARTHLFRDQRLTGAKDCARFEALLESAPAIAHYVQKLSISEPMSTAYAQNWPMSTAYAQNWVNRVPALVAQLHRLTTLELVGLHYVSLQKSSPEALEALSRLTGLVLADVYFDSFADVHALLSAACNVRELCFYRVSWVNPSCAPYGSLPLKAPPPLRRLVIDSWASSEMVREWLLPSAEHLDVRTLMIRWRERESINTLNGLLRACGPALERVYMELPTTMEAHVGAIESQELPSLYHNVNLRALEIDGLVVPGCVAWTSALLAELRAPHLETLSVSMLVLNTSSVSSFDWATLDSILSRPIFAHTTFNVNINLALHSSNNPRVVKEAVLGLLPGVVERGKLCLRCT</sequence>
<dbReference type="OMA" id="RWRERDC"/>